<reference evidence="1" key="1">
    <citation type="submission" date="2020-03" db="EMBL/GenBank/DDBJ databases">
        <title>The deep terrestrial virosphere.</title>
        <authorList>
            <person name="Holmfeldt K."/>
            <person name="Nilsson E."/>
            <person name="Simone D."/>
            <person name="Lopez-Fernandez M."/>
            <person name="Wu X."/>
            <person name="de Brujin I."/>
            <person name="Lundin D."/>
            <person name="Andersson A."/>
            <person name="Bertilsson S."/>
            <person name="Dopson M."/>
        </authorList>
    </citation>
    <scope>NUCLEOTIDE SEQUENCE</scope>
    <source>
        <strain evidence="1">MM415B00647</strain>
    </source>
</reference>
<accession>A0A6M3J0N5</accession>
<proteinExistence type="predicted"/>
<name>A0A6M3J0N5_9ZZZZ</name>
<evidence type="ECO:0000313" key="1">
    <source>
        <dbReference type="EMBL" id="QJA63174.1"/>
    </source>
</evidence>
<sequence>MANFKITYAELYTRISEFLNLTASETAPTGTNLTRCKTLAERGLRRFLYPIDQESGRPHEWSFLRPFYTLNTLSGKWKYQLPEDFSSIITDPTYGDDESFSQMVKTAPDIILNLRSAGVTNYAPFYYCIIDSSFDPAIGEFSEIWLYPEPDSSYPIQFFYKADPTKPSNAADYLPGGVKATEAIIESCLAVCEQNDDNMNTKHHTALADKLVQELIIIDKQRESELILGNLYSDNQRVFYERDQHDLTVYDSDLT</sequence>
<dbReference type="EMBL" id="MT141491">
    <property type="protein sequence ID" value="QJA63174.1"/>
    <property type="molecule type" value="Genomic_DNA"/>
</dbReference>
<gene>
    <name evidence="1" type="ORF">MM415B00647_0047</name>
</gene>
<dbReference type="Pfam" id="PF24175">
    <property type="entry name" value="SU10_adaptor"/>
    <property type="match status" value="1"/>
</dbReference>
<dbReference type="InterPro" id="IPR056209">
    <property type="entry name" value="SU10_adaptor"/>
</dbReference>
<dbReference type="AlphaFoldDB" id="A0A6M3J0N5"/>
<organism evidence="1">
    <name type="scientific">viral metagenome</name>
    <dbReference type="NCBI Taxonomy" id="1070528"/>
    <lineage>
        <taxon>unclassified sequences</taxon>
        <taxon>metagenomes</taxon>
        <taxon>organismal metagenomes</taxon>
    </lineage>
</organism>
<protein>
    <submittedName>
        <fullName evidence="1">Uncharacterized protein</fullName>
    </submittedName>
</protein>